<dbReference type="CDD" id="cd01449">
    <property type="entry name" value="TST_Repeat_2"/>
    <property type="match status" value="1"/>
</dbReference>
<dbReference type="SUPFAM" id="SSF52821">
    <property type="entry name" value="Rhodanese/Cell cycle control phosphatase"/>
    <property type="match status" value="2"/>
</dbReference>
<dbReference type="Gene3D" id="3.40.250.10">
    <property type="entry name" value="Rhodanese-like domain"/>
    <property type="match status" value="2"/>
</dbReference>
<dbReference type="PANTHER" id="PTHR43855">
    <property type="entry name" value="THIOSULFATE SULFURTRANSFERASE"/>
    <property type="match status" value="1"/>
</dbReference>
<sequence length="278" mass="31642">MFTHQSIVIEPVELSDLLSGSGNQKNLLVVDLCQRSLYQQLHVPGAVYLDPKLLLCGRKPVPNKLPSREQLQQVFQSIGFSGHQKIVVYDDEGGGWAGRFVWTLDAIGYENYAYLNGGIHAWMNEKLPVSHQQTEPGKVERIALQINNHVIASADYIQSHLNDPEIVLWDSRSIEEYRGKNVFGLRGGHIPGAVYCDWRELMDFDRYYRIRSDAIGYLQEKGIGMEKEVIVYCQSHHRSGFSYLVARAMGYKKLRAYDGSWAEWGNNILLPVENNGKQ</sequence>
<feature type="domain" description="Rhodanese" evidence="2">
    <location>
        <begin position="162"/>
        <end position="273"/>
    </location>
</feature>
<dbReference type="Pfam" id="PF00581">
    <property type="entry name" value="Rhodanese"/>
    <property type="match status" value="2"/>
</dbReference>
<proteinExistence type="predicted"/>
<dbReference type="AlphaFoldDB" id="A0A2H9T9A5"/>
<keyword evidence="1" id="KW-0677">Repeat</keyword>
<organism evidence="3">
    <name type="scientific">invertebrate metagenome</name>
    <dbReference type="NCBI Taxonomy" id="1711999"/>
    <lineage>
        <taxon>unclassified sequences</taxon>
        <taxon>metagenomes</taxon>
        <taxon>organismal metagenomes</taxon>
    </lineage>
</organism>
<dbReference type="GO" id="GO:0004792">
    <property type="term" value="F:thiosulfate-cyanide sulfurtransferase activity"/>
    <property type="evidence" value="ECO:0007669"/>
    <property type="project" value="UniProtKB-EC"/>
</dbReference>
<evidence type="ECO:0000313" key="3">
    <source>
        <dbReference type="EMBL" id="PJE79831.1"/>
    </source>
</evidence>
<dbReference type="PROSITE" id="PS00380">
    <property type="entry name" value="RHODANESE_1"/>
    <property type="match status" value="1"/>
</dbReference>
<protein>
    <submittedName>
        <fullName evidence="3">Thiosulfate sulfurtransferase</fullName>
        <ecNumber evidence="3">2.8.1.1</ecNumber>
    </submittedName>
</protein>
<dbReference type="CDD" id="cd01448">
    <property type="entry name" value="TST_Repeat_1"/>
    <property type="match status" value="1"/>
</dbReference>
<comment type="caution">
    <text evidence="3">The sequence shown here is derived from an EMBL/GenBank/DDBJ whole genome shotgun (WGS) entry which is preliminary data.</text>
</comment>
<name>A0A2H9T9A5_9ZZZZ</name>
<accession>A0A2H9T9A5</accession>
<keyword evidence="3" id="KW-0808">Transferase</keyword>
<dbReference type="EMBL" id="NSIT01000045">
    <property type="protein sequence ID" value="PJE79831.1"/>
    <property type="molecule type" value="Genomic_DNA"/>
</dbReference>
<dbReference type="InterPro" id="IPR036873">
    <property type="entry name" value="Rhodanese-like_dom_sf"/>
</dbReference>
<dbReference type="InterPro" id="IPR001763">
    <property type="entry name" value="Rhodanese-like_dom"/>
</dbReference>
<dbReference type="InterPro" id="IPR001307">
    <property type="entry name" value="Thiosulphate_STrfase_CS"/>
</dbReference>
<evidence type="ECO:0000256" key="1">
    <source>
        <dbReference type="ARBA" id="ARBA00022737"/>
    </source>
</evidence>
<dbReference type="InterPro" id="IPR051126">
    <property type="entry name" value="Thiosulfate_sulfurtransferase"/>
</dbReference>
<feature type="domain" description="Rhodanese" evidence="2">
    <location>
        <begin position="23"/>
        <end position="131"/>
    </location>
</feature>
<gene>
    <name evidence="3" type="primary">rhdA</name>
    <name evidence="3" type="ORF">CI610_01187</name>
</gene>
<reference evidence="3" key="1">
    <citation type="journal article" date="2017" name="Appl. Environ. Microbiol.">
        <title>Molecular characterization of an Endozoicomonas-like organism causing infection in king scallop Pecten maximus L.</title>
        <authorList>
            <person name="Cano I."/>
            <person name="van Aerle R."/>
            <person name="Ross S."/>
            <person name="Verner-Jeffreys D.W."/>
            <person name="Paley R.K."/>
            <person name="Rimmer G."/>
            <person name="Ryder D."/>
            <person name="Hooper P."/>
            <person name="Stone D."/>
            <person name="Feist S.W."/>
        </authorList>
    </citation>
    <scope>NUCLEOTIDE SEQUENCE</scope>
</reference>
<evidence type="ECO:0000259" key="2">
    <source>
        <dbReference type="PROSITE" id="PS50206"/>
    </source>
</evidence>
<dbReference type="PANTHER" id="PTHR43855:SF1">
    <property type="entry name" value="THIOSULFATE SULFURTRANSFERASE"/>
    <property type="match status" value="1"/>
</dbReference>
<dbReference type="SMART" id="SM00450">
    <property type="entry name" value="RHOD"/>
    <property type="match status" value="2"/>
</dbReference>
<dbReference type="EC" id="2.8.1.1" evidence="3"/>
<dbReference type="PROSITE" id="PS50206">
    <property type="entry name" value="RHODANESE_3"/>
    <property type="match status" value="2"/>
</dbReference>